<dbReference type="SUPFAM" id="SSF52980">
    <property type="entry name" value="Restriction endonuclease-like"/>
    <property type="match status" value="1"/>
</dbReference>
<name>X1DW69_9ZZZZ</name>
<evidence type="ECO:0000313" key="2">
    <source>
        <dbReference type="EMBL" id="GAH25286.1"/>
    </source>
</evidence>
<dbReference type="Pfam" id="PF12705">
    <property type="entry name" value="PDDEXK_1"/>
    <property type="match status" value="1"/>
</dbReference>
<evidence type="ECO:0000259" key="1">
    <source>
        <dbReference type="Pfam" id="PF12705"/>
    </source>
</evidence>
<dbReference type="AlphaFoldDB" id="X1DW69"/>
<protein>
    <recommendedName>
        <fullName evidence="1">PD-(D/E)XK endonuclease-like domain-containing protein</fullName>
    </recommendedName>
</protein>
<dbReference type="EMBL" id="BARU01000009">
    <property type="protein sequence ID" value="GAH25286.1"/>
    <property type="molecule type" value="Genomic_DNA"/>
</dbReference>
<dbReference type="InterPro" id="IPR011335">
    <property type="entry name" value="Restrct_endonuc-II-like"/>
</dbReference>
<accession>X1DW69</accession>
<feature type="domain" description="PD-(D/E)XK endonuclease-like" evidence="1">
    <location>
        <begin position="73"/>
        <end position="198"/>
    </location>
</feature>
<dbReference type="InterPro" id="IPR038726">
    <property type="entry name" value="PDDEXK_AddAB-type"/>
</dbReference>
<proteinExistence type="predicted"/>
<dbReference type="Gene3D" id="3.90.320.10">
    <property type="match status" value="1"/>
</dbReference>
<sequence>MLEVSVTGLSELEKCERCFWYRTKRIYAPKIFPTILTALDGLQKRDTALRTQKGQDIRWLHEGTPLPGITKRMKATYNGITLKGEIDELVKVSSGYKVIDYKSSASPYELDKANHYYQTQLSAYAFLCEQNGFSPVVDAELVFYCPYFLEDKNAVFEIFRVPLTVNIPKVKMLLSRASEVMQMPSPPLGSSCDWCRYCEDRMRYR</sequence>
<comment type="caution">
    <text evidence="2">The sequence shown here is derived from an EMBL/GenBank/DDBJ whole genome shotgun (WGS) entry which is preliminary data.</text>
</comment>
<reference evidence="2" key="1">
    <citation type="journal article" date="2014" name="Front. Microbiol.">
        <title>High frequency of phylogenetically diverse reductive dehalogenase-homologous genes in deep subseafloor sedimentary metagenomes.</title>
        <authorList>
            <person name="Kawai M."/>
            <person name="Futagami T."/>
            <person name="Toyoda A."/>
            <person name="Takaki Y."/>
            <person name="Nishi S."/>
            <person name="Hori S."/>
            <person name="Arai W."/>
            <person name="Tsubouchi T."/>
            <person name="Morono Y."/>
            <person name="Uchiyama I."/>
            <person name="Ito T."/>
            <person name="Fujiyama A."/>
            <person name="Inagaki F."/>
            <person name="Takami H."/>
        </authorList>
    </citation>
    <scope>NUCLEOTIDE SEQUENCE</scope>
    <source>
        <strain evidence="2">Expedition CK06-06</strain>
    </source>
</reference>
<organism evidence="2">
    <name type="scientific">marine sediment metagenome</name>
    <dbReference type="NCBI Taxonomy" id="412755"/>
    <lineage>
        <taxon>unclassified sequences</taxon>
        <taxon>metagenomes</taxon>
        <taxon>ecological metagenomes</taxon>
    </lineage>
</organism>
<gene>
    <name evidence="2" type="ORF">S03H2_00123</name>
</gene>
<dbReference type="InterPro" id="IPR011604">
    <property type="entry name" value="PDDEXK-like_dom_sf"/>
</dbReference>